<keyword evidence="2" id="KW-1185">Reference proteome</keyword>
<gene>
    <name evidence="1" type="ORF">Cgig2_001548</name>
</gene>
<evidence type="ECO:0008006" key="3">
    <source>
        <dbReference type="Google" id="ProtNLM"/>
    </source>
</evidence>
<dbReference type="OrthoDB" id="1224909at2759"/>
<dbReference type="AlphaFoldDB" id="A0A9Q1GR06"/>
<protein>
    <recommendedName>
        <fullName evidence="3">Endonuclease/exonuclease/phosphatase domain-containing protein</fullName>
    </recommendedName>
</protein>
<dbReference type="PANTHER" id="PTHR33710">
    <property type="entry name" value="BNAC02G09200D PROTEIN"/>
    <property type="match status" value="1"/>
</dbReference>
<accession>A0A9Q1GR06</accession>
<dbReference type="EMBL" id="JAKOGI010001839">
    <property type="protein sequence ID" value="KAJ8423882.1"/>
    <property type="molecule type" value="Genomic_DNA"/>
</dbReference>
<reference evidence="1" key="1">
    <citation type="submission" date="2022-04" db="EMBL/GenBank/DDBJ databases">
        <title>Carnegiea gigantea Genome sequencing and assembly v2.</title>
        <authorList>
            <person name="Copetti D."/>
            <person name="Sanderson M.J."/>
            <person name="Burquez A."/>
            <person name="Wojciechowski M.F."/>
        </authorList>
    </citation>
    <scope>NUCLEOTIDE SEQUENCE</scope>
    <source>
        <strain evidence="1">SGP5-SGP5p</strain>
        <tissue evidence="1">Aerial part</tissue>
    </source>
</reference>
<dbReference type="Proteomes" id="UP001153076">
    <property type="component" value="Unassembled WGS sequence"/>
</dbReference>
<dbReference type="InterPro" id="IPR036691">
    <property type="entry name" value="Endo/exonu/phosph_ase_sf"/>
</dbReference>
<evidence type="ECO:0000313" key="1">
    <source>
        <dbReference type="EMBL" id="KAJ8423882.1"/>
    </source>
</evidence>
<dbReference type="PANTHER" id="PTHR33710:SF71">
    <property type="entry name" value="ENDONUCLEASE_EXONUCLEASE_PHOSPHATASE DOMAIN-CONTAINING PROTEIN"/>
    <property type="match status" value="1"/>
</dbReference>
<organism evidence="1 2">
    <name type="scientific">Carnegiea gigantea</name>
    <dbReference type="NCBI Taxonomy" id="171969"/>
    <lineage>
        <taxon>Eukaryota</taxon>
        <taxon>Viridiplantae</taxon>
        <taxon>Streptophyta</taxon>
        <taxon>Embryophyta</taxon>
        <taxon>Tracheophyta</taxon>
        <taxon>Spermatophyta</taxon>
        <taxon>Magnoliopsida</taxon>
        <taxon>eudicotyledons</taxon>
        <taxon>Gunneridae</taxon>
        <taxon>Pentapetalae</taxon>
        <taxon>Caryophyllales</taxon>
        <taxon>Cactineae</taxon>
        <taxon>Cactaceae</taxon>
        <taxon>Cactoideae</taxon>
        <taxon>Echinocereeae</taxon>
        <taxon>Carnegiea</taxon>
    </lineage>
</organism>
<sequence length="165" mass="18912">MRSIGSYYSWTNKTIWSRIDRTLINNYWHDVFDFTQTKYATLGLSDHTPLIIQFPSSSKPQDSFKFCDIWASHKDFLPLVTASIPARSRPCSLAQMTTPDFSLQKPNNARLQPIYTLKDDNGQIVERVRTVMLSYYQQLLGPQFTPRTSLDPNIITLGPVFCPTG</sequence>
<name>A0A9Q1GR06_9CARY</name>
<proteinExistence type="predicted"/>
<evidence type="ECO:0000313" key="2">
    <source>
        <dbReference type="Proteomes" id="UP001153076"/>
    </source>
</evidence>
<dbReference type="SUPFAM" id="SSF56219">
    <property type="entry name" value="DNase I-like"/>
    <property type="match status" value="1"/>
</dbReference>
<comment type="caution">
    <text evidence="1">The sequence shown here is derived from an EMBL/GenBank/DDBJ whole genome shotgun (WGS) entry which is preliminary data.</text>
</comment>